<feature type="region of interest" description="Disordered" evidence="2">
    <location>
        <begin position="1"/>
        <end position="22"/>
    </location>
</feature>
<reference evidence="4 5" key="1">
    <citation type="submission" date="2024-09" db="EMBL/GenBank/DDBJ databases">
        <authorList>
            <person name="Sun Q."/>
            <person name="Mori K."/>
        </authorList>
    </citation>
    <scope>NUCLEOTIDE SEQUENCE [LARGE SCALE GENOMIC DNA]</scope>
    <source>
        <strain evidence="4 5">CCM 7415</strain>
    </source>
</reference>
<dbReference type="SUPFAM" id="SSF53474">
    <property type="entry name" value="alpha/beta-Hydrolases"/>
    <property type="match status" value="1"/>
</dbReference>
<evidence type="ECO:0000313" key="4">
    <source>
        <dbReference type="EMBL" id="MFC0268814.1"/>
    </source>
</evidence>
<evidence type="ECO:0000259" key="3">
    <source>
        <dbReference type="Pfam" id="PF00326"/>
    </source>
</evidence>
<feature type="domain" description="Peptidase S9 prolyl oligopeptidase catalytic" evidence="3">
    <location>
        <begin position="429"/>
        <end position="638"/>
    </location>
</feature>
<name>A0ABV6G5H1_9GAMM</name>
<evidence type="ECO:0000256" key="1">
    <source>
        <dbReference type="ARBA" id="ARBA00022801"/>
    </source>
</evidence>
<dbReference type="PANTHER" id="PTHR42776">
    <property type="entry name" value="SERINE PEPTIDASE S9 FAMILY MEMBER"/>
    <property type="match status" value="1"/>
</dbReference>
<dbReference type="EMBL" id="JBHLVX010000050">
    <property type="protein sequence ID" value="MFC0268814.1"/>
    <property type="molecule type" value="Genomic_DNA"/>
</dbReference>
<dbReference type="Gene3D" id="2.120.10.30">
    <property type="entry name" value="TolB, C-terminal domain"/>
    <property type="match status" value="1"/>
</dbReference>
<comment type="caution">
    <text evidence="4">The sequence shown here is derived from an EMBL/GenBank/DDBJ whole genome shotgun (WGS) entry which is preliminary data.</text>
</comment>
<dbReference type="Pfam" id="PF00326">
    <property type="entry name" value="Peptidase_S9"/>
    <property type="match status" value="1"/>
</dbReference>
<dbReference type="Proteomes" id="UP001589814">
    <property type="component" value="Unassembled WGS sequence"/>
</dbReference>
<dbReference type="InterPro" id="IPR001375">
    <property type="entry name" value="Peptidase_S9_cat"/>
</dbReference>
<gene>
    <name evidence="4" type="ORF">ACFFHW_12615</name>
</gene>
<dbReference type="RefSeq" id="WP_019950663.1">
    <property type="nucleotide sequence ID" value="NZ_JBHLVX010000050.1"/>
</dbReference>
<protein>
    <submittedName>
        <fullName evidence="4">S9 family peptidase</fullName>
    </submittedName>
</protein>
<dbReference type="Gene3D" id="3.40.50.1820">
    <property type="entry name" value="alpha/beta hydrolase"/>
    <property type="match status" value="1"/>
</dbReference>
<keyword evidence="1" id="KW-0378">Hydrolase</keyword>
<proteinExistence type="predicted"/>
<dbReference type="InterPro" id="IPR011042">
    <property type="entry name" value="6-blade_b-propeller_TolB-like"/>
</dbReference>
<evidence type="ECO:0000256" key="2">
    <source>
        <dbReference type="SAM" id="MobiDB-lite"/>
    </source>
</evidence>
<accession>A0ABV6G5H1</accession>
<evidence type="ECO:0000313" key="5">
    <source>
        <dbReference type="Proteomes" id="UP001589814"/>
    </source>
</evidence>
<dbReference type="SUPFAM" id="SSF82171">
    <property type="entry name" value="DPP6 N-terminal domain-like"/>
    <property type="match status" value="1"/>
</dbReference>
<organism evidence="4 5">
    <name type="scientific">Kushneria aurantia</name>
    <dbReference type="NCBI Taxonomy" id="504092"/>
    <lineage>
        <taxon>Bacteria</taxon>
        <taxon>Pseudomonadati</taxon>
        <taxon>Pseudomonadota</taxon>
        <taxon>Gammaproteobacteria</taxon>
        <taxon>Oceanospirillales</taxon>
        <taxon>Halomonadaceae</taxon>
        <taxon>Kushneria</taxon>
    </lineage>
</organism>
<sequence length="675" mass="74221">MRWMHPAPITPMSATDSAGGGAEDVPLIERRRLFGNPSRVQGRLSPDGRWLSWIAPVNEVLNLWVAPTESPEDARALTDERTRPIRSYFWSPDSRQLLFVNDQGGDENFRLFGVEVESATQRTLTPQEGVRVQVLGVSRHVQDHIMVGINDRDPRWHDVYRLDLSSGELTLVMQNDGYGGFLLDEQLAIRIAERPRDDGGEDFFRIQDGEVESEPFVSISFEDSANTGPVGFNRDGDTLYWIDSRGRDTAALMVQSLESGSMQEVAASPKADITDVMTDPDSQHIQAWAVDYLRTEWHFIDAAIGEEMRFLDEQLDGDVHVTSRSDDDRRWIVVNDPVTAPPETRLFDRDSRKLTLLFVSRPELTGAPLAGMTPLEITARDGLTLTAYLSLPRGSDAEGFTAPERPLPMVLLVHGGPWARDDYGSNGMHQWLANRGYAVLSVNYRGSTGFGKSFTAAGDGEWGAAMHDDLIDAVDWAIERDVADPGRVAIMGGSYGGYATLAGLTMTPEKFACGVDIVGPSNLTTLLESIPPYWEAGRQQMYRRMADPGTEVGRAWLEERSPLTRAERIQRPLLIGQGANDPRVKQAESDQIVTAMAEKSIPVTYVLFPDEGHGFARPANNIAFNAITEAFLAEYLGGRAEPIGDALSASTATVPHGADYSPGLAEALAQGTTET</sequence>
<keyword evidence="5" id="KW-1185">Reference proteome</keyword>
<dbReference type="PANTHER" id="PTHR42776:SF27">
    <property type="entry name" value="DIPEPTIDYL PEPTIDASE FAMILY MEMBER 6"/>
    <property type="match status" value="1"/>
</dbReference>
<dbReference type="InterPro" id="IPR029058">
    <property type="entry name" value="AB_hydrolase_fold"/>
</dbReference>